<gene>
    <name evidence="1" type="ORF">Rt10032_c10g4147</name>
</gene>
<dbReference type="Proteomes" id="UP000321518">
    <property type="component" value="Unassembled WGS sequence"/>
</dbReference>
<evidence type="ECO:0000313" key="1">
    <source>
        <dbReference type="EMBL" id="GEM10130.1"/>
    </source>
</evidence>
<proteinExistence type="predicted"/>
<accession>A0A511KIC5</accession>
<name>A0A511KIC5_RHOTO</name>
<organism evidence="1 2">
    <name type="scientific">Rhodotorula toruloides</name>
    <name type="common">Yeast</name>
    <name type="synonym">Rhodosporidium toruloides</name>
    <dbReference type="NCBI Taxonomy" id="5286"/>
    <lineage>
        <taxon>Eukaryota</taxon>
        <taxon>Fungi</taxon>
        <taxon>Dikarya</taxon>
        <taxon>Basidiomycota</taxon>
        <taxon>Pucciniomycotina</taxon>
        <taxon>Microbotryomycetes</taxon>
        <taxon>Sporidiobolales</taxon>
        <taxon>Sporidiobolaceae</taxon>
        <taxon>Rhodotorula</taxon>
    </lineage>
</organism>
<dbReference type="AlphaFoldDB" id="A0A511KIC5"/>
<evidence type="ECO:0000313" key="2">
    <source>
        <dbReference type="Proteomes" id="UP000321518"/>
    </source>
</evidence>
<protein>
    <submittedName>
        <fullName evidence="1">Uncharacterized protein</fullName>
    </submittedName>
</protein>
<dbReference type="EMBL" id="BJWK01000010">
    <property type="protein sequence ID" value="GEM10130.1"/>
    <property type="molecule type" value="Genomic_DNA"/>
</dbReference>
<sequence>MIRTRFEKTSSTIGDKLLQQAQQATKKNDTGNTYKVASSAGQGVLQRTRDQCAALLLSRSRPYECVRFLALSLQGMEGDDKEKEGLEE</sequence>
<comment type="caution">
    <text evidence="1">The sequence shown here is derived from an EMBL/GenBank/DDBJ whole genome shotgun (WGS) entry which is preliminary data.</text>
</comment>
<reference evidence="1 2" key="1">
    <citation type="submission" date="2019-07" db="EMBL/GenBank/DDBJ databases">
        <title>Rhodotorula toruloides NBRC10032 genome sequencing.</title>
        <authorList>
            <person name="Shida Y."/>
            <person name="Takaku H."/>
            <person name="Ogasawara W."/>
            <person name="Mori K."/>
        </authorList>
    </citation>
    <scope>NUCLEOTIDE SEQUENCE [LARGE SCALE GENOMIC DNA]</scope>
    <source>
        <strain evidence="1 2">NBRC10032</strain>
    </source>
</reference>